<dbReference type="SUPFAM" id="SSF57903">
    <property type="entry name" value="FYVE/PHD zinc finger"/>
    <property type="match status" value="1"/>
</dbReference>
<dbReference type="EMBL" id="SWLB01000018">
    <property type="protein sequence ID" value="KAF3326895.1"/>
    <property type="molecule type" value="Genomic_DNA"/>
</dbReference>
<dbReference type="CDD" id="cd15571">
    <property type="entry name" value="ePHD"/>
    <property type="match status" value="1"/>
</dbReference>
<dbReference type="Pfam" id="PF13832">
    <property type="entry name" value="zf-HC5HC2H_2"/>
    <property type="match status" value="1"/>
</dbReference>
<reference evidence="8" key="1">
    <citation type="submission" date="2020-01" db="EMBL/GenBank/DDBJ databases">
        <title>Genome sequence of Kobresia littledalei, the first chromosome-level genome in the family Cyperaceae.</title>
        <authorList>
            <person name="Qu G."/>
        </authorList>
    </citation>
    <scope>NUCLEOTIDE SEQUENCE</scope>
    <source>
        <strain evidence="8">C.B.Clarke</strain>
        <tissue evidence="8">Leaf</tissue>
    </source>
</reference>
<dbReference type="InterPro" id="IPR019786">
    <property type="entry name" value="Zinc_finger_PHD-type_CS"/>
</dbReference>
<evidence type="ECO:0000313" key="9">
    <source>
        <dbReference type="Proteomes" id="UP000623129"/>
    </source>
</evidence>
<proteinExistence type="predicted"/>
<dbReference type="PROSITE" id="PS01359">
    <property type="entry name" value="ZF_PHD_1"/>
    <property type="match status" value="1"/>
</dbReference>
<dbReference type="Pfam" id="PF00628">
    <property type="entry name" value="PHD"/>
    <property type="match status" value="1"/>
</dbReference>
<evidence type="ECO:0000259" key="6">
    <source>
        <dbReference type="PROSITE" id="PS50016"/>
    </source>
</evidence>
<evidence type="ECO:0000256" key="3">
    <source>
        <dbReference type="ARBA" id="ARBA00022833"/>
    </source>
</evidence>
<comment type="caution">
    <text evidence="8">The sequence shown here is derived from an EMBL/GenBank/DDBJ whole genome shotgun (WGS) entry which is preliminary data.</text>
</comment>
<organism evidence="8 9">
    <name type="scientific">Carex littledalei</name>
    <dbReference type="NCBI Taxonomy" id="544730"/>
    <lineage>
        <taxon>Eukaryota</taxon>
        <taxon>Viridiplantae</taxon>
        <taxon>Streptophyta</taxon>
        <taxon>Embryophyta</taxon>
        <taxon>Tracheophyta</taxon>
        <taxon>Spermatophyta</taxon>
        <taxon>Magnoliopsida</taxon>
        <taxon>Liliopsida</taxon>
        <taxon>Poales</taxon>
        <taxon>Cyperaceae</taxon>
        <taxon>Cyperoideae</taxon>
        <taxon>Cariceae</taxon>
        <taxon>Carex</taxon>
        <taxon>Carex subgen. Euthyceras</taxon>
    </lineage>
</organism>
<dbReference type="Gene3D" id="3.30.40.10">
    <property type="entry name" value="Zinc/RING finger domain, C3HC4 (zinc finger)"/>
    <property type="match status" value="2"/>
</dbReference>
<keyword evidence="2 4" id="KW-0863">Zinc-finger</keyword>
<evidence type="ECO:0000256" key="5">
    <source>
        <dbReference type="SAM" id="MobiDB-lite"/>
    </source>
</evidence>
<evidence type="ECO:0000313" key="8">
    <source>
        <dbReference type="EMBL" id="KAF3326895.1"/>
    </source>
</evidence>
<keyword evidence="3" id="KW-0862">Zinc</keyword>
<protein>
    <submittedName>
        <fullName evidence="8">Protein Jade-1</fullName>
    </submittedName>
</protein>
<keyword evidence="9" id="KW-1185">Reference proteome</keyword>
<feature type="domain" description="PHD-type" evidence="6">
    <location>
        <begin position="339"/>
        <end position="392"/>
    </location>
</feature>
<evidence type="ECO:0000256" key="1">
    <source>
        <dbReference type="ARBA" id="ARBA00022723"/>
    </source>
</evidence>
<dbReference type="PROSITE" id="PS51805">
    <property type="entry name" value="EPHD"/>
    <property type="match status" value="1"/>
</dbReference>
<dbReference type="PROSITE" id="PS50016">
    <property type="entry name" value="ZF_PHD_2"/>
    <property type="match status" value="1"/>
</dbReference>
<dbReference type="CDD" id="cd15492">
    <property type="entry name" value="PHD_BRPF_JADE_like"/>
    <property type="match status" value="1"/>
</dbReference>
<dbReference type="InterPro" id="IPR011011">
    <property type="entry name" value="Znf_FYVE_PHD"/>
</dbReference>
<evidence type="ECO:0000259" key="7">
    <source>
        <dbReference type="PROSITE" id="PS51805"/>
    </source>
</evidence>
<name>A0A833VHS5_9POAL</name>
<accession>A0A833VHS5</accession>
<dbReference type="AlphaFoldDB" id="A0A833VHS5"/>
<dbReference type="GO" id="GO:0006357">
    <property type="term" value="P:regulation of transcription by RNA polymerase II"/>
    <property type="evidence" value="ECO:0007669"/>
    <property type="project" value="TreeGrafter"/>
</dbReference>
<dbReference type="SMART" id="SM00249">
    <property type="entry name" value="PHD"/>
    <property type="match status" value="2"/>
</dbReference>
<evidence type="ECO:0000256" key="4">
    <source>
        <dbReference type="PROSITE-ProRule" id="PRU00146"/>
    </source>
</evidence>
<feature type="compositionally biased region" description="Polar residues" evidence="5">
    <location>
        <begin position="69"/>
        <end position="78"/>
    </location>
</feature>
<feature type="region of interest" description="Disordered" evidence="5">
    <location>
        <begin position="1"/>
        <end position="90"/>
    </location>
</feature>
<gene>
    <name evidence="8" type="ORF">FCM35_KLT08525</name>
</gene>
<dbReference type="InterPro" id="IPR050701">
    <property type="entry name" value="Histone_Mod_Regulator"/>
</dbReference>
<dbReference type="PANTHER" id="PTHR13793:SF148">
    <property type="entry name" value="RING_FYVE_PHD ZINC FINGER SUPERFAMILY PROTEIN"/>
    <property type="match status" value="1"/>
</dbReference>
<dbReference type="GO" id="GO:0008270">
    <property type="term" value="F:zinc ion binding"/>
    <property type="evidence" value="ECO:0007669"/>
    <property type="project" value="UniProtKB-KW"/>
</dbReference>
<dbReference type="InterPro" id="IPR019787">
    <property type="entry name" value="Znf_PHD-finger"/>
</dbReference>
<dbReference type="InterPro" id="IPR013083">
    <property type="entry name" value="Znf_RING/FYVE/PHD"/>
</dbReference>
<keyword evidence="1" id="KW-0479">Metal-binding</keyword>
<feature type="domain" description="PHD-type" evidence="7">
    <location>
        <begin position="397"/>
        <end position="508"/>
    </location>
</feature>
<dbReference type="Proteomes" id="UP000623129">
    <property type="component" value="Unassembled WGS sequence"/>
</dbReference>
<dbReference type="OrthoDB" id="20839at2759"/>
<sequence>MAQNLRELPPSKRFKILSSVQIPRPPNATNEDDQKSLPVKKRAEIRNSSSTSACLPAKKRVWEPHPLSPTKSETQAQDADSLVEEKGRIRDGDASIGIPVKKRVWAPRLLSPTKTEIQAPNTDPKHADMEGQIKGGEETNRLPAKKRVWIEHPLTPALLDTQEELPNLRSVQEKYQINHPKEGKEIHGFPAKKGVLAPKPLSAISAIQEVTERKRAWMEHPLSPAEKRVGAPKNRVCAVHPLSPITEEKEQPEYQTIKSNEICSVLAKRRIWAPEPLAPTKSQIEQDTDPKPIKLRTENELQIKDENKIREVPLKQVCAMHPLSPAKTETQIEEEIDDGVLCAVCQSTDGDPSDPIVFCDGCDLMVHASCYGNPLIKSIPEGDWFCSACSSKLPQKEKKCCLCPVKGGALKPTVNDKWAHVMCALLVPEVFFQDPEGRDGIDCSRVPHKRWQKDCFICGKNNGCALDCAESKCKLGFHVSCGLEEGLCIEYKEGKGGDIVAGFCTEHTKLWEKVVAEIVVGTGILVLK</sequence>
<evidence type="ECO:0000256" key="2">
    <source>
        <dbReference type="ARBA" id="ARBA00022771"/>
    </source>
</evidence>
<dbReference type="PANTHER" id="PTHR13793">
    <property type="entry name" value="PHD FINGER PROTEINS"/>
    <property type="match status" value="1"/>
</dbReference>
<dbReference type="InterPro" id="IPR034732">
    <property type="entry name" value="EPHD"/>
</dbReference>
<dbReference type="InterPro" id="IPR001965">
    <property type="entry name" value="Znf_PHD"/>
</dbReference>